<dbReference type="GeneID" id="64605792"/>
<name>A0A9P7DDL3_9AGAM</name>
<evidence type="ECO:0000313" key="1">
    <source>
        <dbReference type="EMBL" id="KAG1788142.1"/>
    </source>
</evidence>
<dbReference type="AlphaFoldDB" id="A0A9P7DDL3"/>
<sequence length="171" mass="19353">MARLAMLWLLKEFSSTLEAYIFPKITVSLAKSSLFKNLTDFLMLPMFLSGVKLLAGLSHLCSVCDRRCHGSFSSLKLTHTGHRNKNNQLPMWHDVFDEFKLHLFSGRSLSMSYRIMNRIILLAAAALSNFEISSYRDSISRQAIFLLNLIQHLCPSPLPISTTIVSSSGQW</sequence>
<dbReference type="RefSeq" id="XP_041155419.1">
    <property type="nucleotide sequence ID" value="XM_041312028.1"/>
</dbReference>
<organism evidence="1 2">
    <name type="scientific">Suillus plorans</name>
    <dbReference type="NCBI Taxonomy" id="116603"/>
    <lineage>
        <taxon>Eukaryota</taxon>
        <taxon>Fungi</taxon>
        <taxon>Dikarya</taxon>
        <taxon>Basidiomycota</taxon>
        <taxon>Agaricomycotina</taxon>
        <taxon>Agaricomycetes</taxon>
        <taxon>Agaricomycetidae</taxon>
        <taxon>Boletales</taxon>
        <taxon>Suillineae</taxon>
        <taxon>Suillaceae</taxon>
        <taxon>Suillus</taxon>
    </lineage>
</organism>
<keyword evidence="2" id="KW-1185">Reference proteome</keyword>
<gene>
    <name evidence="1" type="ORF">HD556DRAFT_915981</name>
</gene>
<protein>
    <submittedName>
        <fullName evidence="1">Uncharacterized protein</fullName>
    </submittedName>
</protein>
<accession>A0A9P7DDL3</accession>
<evidence type="ECO:0000313" key="2">
    <source>
        <dbReference type="Proteomes" id="UP000719766"/>
    </source>
</evidence>
<dbReference type="Proteomes" id="UP000719766">
    <property type="component" value="Unassembled WGS sequence"/>
</dbReference>
<comment type="caution">
    <text evidence="1">The sequence shown here is derived from an EMBL/GenBank/DDBJ whole genome shotgun (WGS) entry which is preliminary data.</text>
</comment>
<proteinExistence type="predicted"/>
<dbReference type="EMBL" id="JABBWE010000071">
    <property type="protein sequence ID" value="KAG1788142.1"/>
    <property type="molecule type" value="Genomic_DNA"/>
</dbReference>
<reference evidence="1" key="1">
    <citation type="journal article" date="2020" name="New Phytol.">
        <title>Comparative genomics reveals dynamic genome evolution in host specialist ectomycorrhizal fungi.</title>
        <authorList>
            <person name="Lofgren L.A."/>
            <person name="Nguyen N.H."/>
            <person name="Vilgalys R."/>
            <person name="Ruytinx J."/>
            <person name="Liao H.L."/>
            <person name="Branco S."/>
            <person name="Kuo A."/>
            <person name="LaButti K."/>
            <person name="Lipzen A."/>
            <person name="Andreopoulos W."/>
            <person name="Pangilinan J."/>
            <person name="Riley R."/>
            <person name="Hundley H."/>
            <person name="Na H."/>
            <person name="Barry K."/>
            <person name="Grigoriev I.V."/>
            <person name="Stajich J.E."/>
            <person name="Kennedy P.G."/>
        </authorList>
    </citation>
    <scope>NUCLEOTIDE SEQUENCE</scope>
    <source>
        <strain evidence="1">S12</strain>
    </source>
</reference>